<evidence type="ECO:0000256" key="4">
    <source>
        <dbReference type="ARBA" id="ARBA00023204"/>
    </source>
</evidence>
<name>A0ABV8Q840_9MICO</name>
<dbReference type="InterPro" id="IPR051912">
    <property type="entry name" value="Alkylbase_DNA_Glycosylase/TA"/>
</dbReference>
<evidence type="ECO:0000313" key="6">
    <source>
        <dbReference type="EMBL" id="MFC4244541.1"/>
    </source>
</evidence>
<dbReference type="Pfam" id="PF00730">
    <property type="entry name" value="HhH-GPD"/>
    <property type="match status" value="1"/>
</dbReference>
<accession>A0ABV8Q840</accession>
<dbReference type="SMART" id="SM00478">
    <property type="entry name" value="ENDO3c"/>
    <property type="match status" value="1"/>
</dbReference>
<proteinExistence type="predicted"/>
<dbReference type="SUPFAM" id="SSF48150">
    <property type="entry name" value="DNA-glycosylase"/>
    <property type="match status" value="1"/>
</dbReference>
<feature type="domain" description="HhH-GPD" evidence="5">
    <location>
        <begin position="55"/>
        <end position="208"/>
    </location>
</feature>
<dbReference type="PANTHER" id="PTHR43003">
    <property type="entry name" value="DNA-3-METHYLADENINE GLYCOSYLASE"/>
    <property type="match status" value="1"/>
</dbReference>
<keyword evidence="3" id="KW-0227">DNA damage</keyword>
<organism evidence="6 7">
    <name type="scientific">Gryllotalpicola reticulitermitis</name>
    <dbReference type="NCBI Taxonomy" id="1184153"/>
    <lineage>
        <taxon>Bacteria</taxon>
        <taxon>Bacillati</taxon>
        <taxon>Actinomycetota</taxon>
        <taxon>Actinomycetes</taxon>
        <taxon>Micrococcales</taxon>
        <taxon>Microbacteriaceae</taxon>
        <taxon>Gryllotalpicola</taxon>
    </lineage>
</organism>
<comment type="catalytic activity">
    <reaction evidence="1">
        <text>Hydrolysis of alkylated DNA, releasing 3-methyladenine, 3-methylguanine, 7-methylguanine and 7-methyladenine.</text>
        <dbReference type="EC" id="3.2.2.21"/>
    </reaction>
</comment>
<dbReference type="CDD" id="cd00056">
    <property type="entry name" value="ENDO3c"/>
    <property type="match status" value="1"/>
</dbReference>
<dbReference type="InterPro" id="IPR011257">
    <property type="entry name" value="DNA_glycosylase"/>
</dbReference>
<evidence type="ECO:0000256" key="3">
    <source>
        <dbReference type="ARBA" id="ARBA00022763"/>
    </source>
</evidence>
<sequence length="225" mass="24002">MAAVGERESDYAALGDVDPVLARLVVEYGMPDPFEFHDGGRTTGSNFAAMALHILGQQISTKVAFVLYDRLVAALDGTPNATGILELGAERIKGLGTSRAKAGYLVNLAEHVSDGRLPIEQMADLSDADAVEALVAVKGIGQWSAEMFLIHQLHRADILPAGDVGIRNAIAAAYRLDEVPTIPETRERGEAWAPWRTFASAILWRSLAPSAGNAAQNQNQRAATA</sequence>
<evidence type="ECO:0000313" key="7">
    <source>
        <dbReference type="Proteomes" id="UP001595900"/>
    </source>
</evidence>
<dbReference type="RefSeq" id="WP_390230234.1">
    <property type="nucleotide sequence ID" value="NZ_JBHSCN010000006.1"/>
</dbReference>
<dbReference type="Gene3D" id="1.10.340.30">
    <property type="entry name" value="Hypothetical protein, domain 2"/>
    <property type="match status" value="1"/>
</dbReference>
<reference evidence="7" key="1">
    <citation type="journal article" date="2019" name="Int. J. Syst. Evol. Microbiol.">
        <title>The Global Catalogue of Microorganisms (GCM) 10K type strain sequencing project: providing services to taxonomists for standard genome sequencing and annotation.</title>
        <authorList>
            <consortium name="The Broad Institute Genomics Platform"/>
            <consortium name="The Broad Institute Genome Sequencing Center for Infectious Disease"/>
            <person name="Wu L."/>
            <person name="Ma J."/>
        </authorList>
    </citation>
    <scope>NUCLEOTIDE SEQUENCE [LARGE SCALE GENOMIC DNA]</scope>
    <source>
        <strain evidence="7">CGMCC 1.10363</strain>
    </source>
</reference>
<dbReference type="EMBL" id="JBHSCN010000006">
    <property type="protein sequence ID" value="MFC4244541.1"/>
    <property type="molecule type" value="Genomic_DNA"/>
</dbReference>
<evidence type="ECO:0000259" key="5">
    <source>
        <dbReference type="SMART" id="SM00478"/>
    </source>
</evidence>
<dbReference type="Proteomes" id="UP001595900">
    <property type="component" value="Unassembled WGS sequence"/>
</dbReference>
<comment type="caution">
    <text evidence="6">The sequence shown here is derived from an EMBL/GenBank/DDBJ whole genome shotgun (WGS) entry which is preliminary data.</text>
</comment>
<dbReference type="Gene3D" id="1.10.1670.40">
    <property type="match status" value="1"/>
</dbReference>
<evidence type="ECO:0000256" key="2">
    <source>
        <dbReference type="ARBA" id="ARBA00012000"/>
    </source>
</evidence>
<dbReference type="PANTHER" id="PTHR43003:SF5">
    <property type="entry name" value="DNA-3-METHYLADENINE GLYCOSYLASE"/>
    <property type="match status" value="1"/>
</dbReference>
<protein>
    <recommendedName>
        <fullName evidence="2">DNA-3-methyladenine glycosylase II</fullName>
        <ecNumber evidence="2">3.2.2.21</ecNumber>
    </recommendedName>
</protein>
<gene>
    <name evidence="6" type="ORF">ACFOYW_14280</name>
</gene>
<keyword evidence="7" id="KW-1185">Reference proteome</keyword>
<dbReference type="InterPro" id="IPR003265">
    <property type="entry name" value="HhH-GPD_domain"/>
</dbReference>
<dbReference type="EC" id="3.2.2.21" evidence="2"/>
<keyword evidence="4" id="KW-0234">DNA repair</keyword>
<evidence type="ECO:0000256" key="1">
    <source>
        <dbReference type="ARBA" id="ARBA00000086"/>
    </source>
</evidence>